<evidence type="ECO:0000313" key="14">
    <source>
        <dbReference type="EMBL" id="KAA2376480.1"/>
    </source>
</evidence>
<evidence type="ECO:0000256" key="5">
    <source>
        <dbReference type="ARBA" id="ARBA00022679"/>
    </source>
</evidence>
<comment type="pathway">
    <text evidence="2 11">Cofactor biosynthesis; NAD(+) biosynthesis; deamido-NAD(+) from nicotinate D-ribonucleotide: step 1/1.</text>
</comment>
<dbReference type="Proteomes" id="UP001205035">
    <property type="component" value="Unassembled WGS sequence"/>
</dbReference>
<feature type="domain" description="Cytidyltransferase-like" evidence="13">
    <location>
        <begin position="6"/>
        <end position="167"/>
    </location>
</feature>
<evidence type="ECO:0000256" key="7">
    <source>
        <dbReference type="ARBA" id="ARBA00022741"/>
    </source>
</evidence>
<evidence type="ECO:0000256" key="6">
    <source>
        <dbReference type="ARBA" id="ARBA00022695"/>
    </source>
</evidence>
<feature type="repeat" description="TPR" evidence="12">
    <location>
        <begin position="212"/>
        <end position="245"/>
    </location>
</feature>
<evidence type="ECO:0000256" key="10">
    <source>
        <dbReference type="ARBA" id="ARBA00048721"/>
    </source>
</evidence>
<dbReference type="EMBL" id="NFHB01000003">
    <property type="protein sequence ID" value="OUN03756.1"/>
    <property type="molecule type" value="Genomic_DNA"/>
</dbReference>
<dbReference type="PROSITE" id="PS50005">
    <property type="entry name" value="TPR"/>
    <property type="match status" value="1"/>
</dbReference>
<dbReference type="Proteomes" id="UP000195772">
    <property type="component" value="Unassembled WGS sequence"/>
</dbReference>
<evidence type="ECO:0000256" key="11">
    <source>
        <dbReference type="HAMAP-Rule" id="MF_00244"/>
    </source>
</evidence>
<dbReference type="NCBIfam" id="TIGR00125">
    <property type="entry name" value="cyt_tran_rel"/>
    <property type="match status" value="1"/>
</dbReference>
<dbReference type="EMBL" id="VVXH01000015">
    <property type="protein sequence ID" value="KAA2376480.1"/>
    <property type="molecule type" value="Genomic_DNA"/>
</dbReference>
<organism evidence="16 17">
    <name type="scientific">Alistipes onderdonkii</name>
    <dbReference type="NCBI Taxonomy" id="328813"/>
    <lineage>
        <taxon>Bacteria</taxon>
        <taxon>Pseudomonadati</taxon>
        <taxon>Bacteroidota</taxon>
        <taxon>Bacteroidia</taxon>
        <taxon>Bacteroidales</taxon>
        <taxon>Rikenellaceae</taxon>
        <taxon>Alistipes</taxon>
    </lineage>
</organism>
<keyword evidence="12" id="KW-0802">TPR repeat</keyword>
<dbReference type="NCBIfam" id="TIGR00482">
    <property type="entry name" value="nicotinate (nicotinamide) nucleotide adenylyltransferase"/>
    <property type="match status" value="1"/>
</dbReference>
<comment type="similarity">
    <text evidence="3 11">Belongs to the NadD family.</text>
</comment>
<dbReference type="eggNOG" id="COG1057">
    <property type="taxonomic scope" value="Bacteria"/>
</dbReference>
<evidence type="ECO:0000313" key="17">
    <source>
        <dbReference type="Proteomes" id="UP000195772"/>
    </source>
</evidence>
<dbReference type="HAMAP" id="MF_00244">
    <property type="entry name" value="NaMN_adenylyltr"/>
    <property type="match status" value="1"/>
</dbReference>
<dbReference type="Proteomes" id="UP000322940">
    <property type="component" value="Unassembled WGS sequence"/>
</dbReference>
<dbReference type="OrthoDB" id="5295945at2"/>
<dbReference type="Pfam" id="PF01467">
    <property type="entry name" value="CTP_transf_like"/>
    <property type="match status" value="1"/>
</dbReference>
<dbReference type="GO" id="GO:0009435">
    <property type="term" value="P:NAD+ biosynthetic process"/>
    <property type="evidence" value="ECO:0007669"/>
    <property type="project" value="UniProtKB-UniRule"/>
</dbReference>
<comment type="catalytic activity">
    <reaction evidence="10 11">
        <text>nicotinate beta-D-ribonucleotide + ATP + H(+) = deamido-NAD(+) + diphosphate</text>
        <dbReference type="Rhea" id="RHEA:22860"/>
        <dbReference type="ChEBI" id="CHEBI:15378"/>
        <dbReference type="ChEBI" id="CHEBI:30616"/>
        <dbReference type="ChEBI" id="CHEBI:33019"/>
        <dbReference type="ChEBI" id="CHEBI:57502"/>
        <dbReference type="ChEBI" id="CHEBI:58437"/>
        <dbReference type="EC" id="2.7.7.18"/>
    </reaction>
</comment>
<dbReference type="InterPro" id="IPR005248">
    <property type="entry name" value="NadD/NMNAT"/>
</dbReference>
<dbReference type="EMBL" id="JANGBQ010000014">
    <property type="protein sequence ID" value="MCQ5083292.1"/>
    <property type="molecule type" value="Genomic_DNA"/>
</dbReference>
<evidence type="ECO:0000313" key="15">
    <source>
        <dbReference type="EMBL" id="MCQ5083292.1"/>
    </source>
</evidence>
<evidence type="ECO:0000256" key="2">
    <source>
        <dbReference type="ARBA" id="ARBA00005019"/>
    </source>
</evidence>
<keyword evidence="4 11" id="KW-0662">Pyridine nucleotide biosynthesis</keyword>
<evidence type="ECO:0000256" key="8">
    <source>
        <dbReference type="ARBA" id="ARBA00022840"/>
    </source>
</evidence>
<dbReference type="InterPro" id="IPR019734">
    <property type="entry name" value="TPR_rpt"/>
</dbReference>
<accession>A0A1Y3QVV4</accession>
<dbReference type="GO" id="GO:0004515">
    <property type="term" value="F:nicotinate-nucleotide adenylyltransferase activity"/>
    <property type="evidence" value="ECO:0007669"/>
    <property type="project" value="UniProtKB-UniRule"/>
</dbReference>
<sequence>MKRVMLYFGSFNPIHKGHIALAEYAVEKGLCDELVLVVSPQSPYKQAEELAPEMDRFEMAETACAASRYPDRIKPSVVEFLLPKPSYTIDTLRYLAENHGADMEFSILMGADQIERLDGWKEYDRILEYPVYVYPRRGERVDRFPGRITVLEDAPLQDFSATQIRGRIGRGEDVSQMLDKGVAEHIRRKGLWNPTARKSALTAQIAADPENTALYMERGKLHYRLNEWGAALNDFNRVLQADDSHAEARQYAQMVREILEFRYKDIYNP</sequence>
<dbReference type="EC" id="2.7.7.18" evidence="11"/>
<comment type="function">
    <text evidence="1 11">Catalyzes the reversible adenylation of nicotinate mononucleotide (NaMN) to nicotinic acid adenine dinucleotide (NaAD).</text>
</comment>
<keyword evidence="9 11" id="KW-0520">NAD</keyword>
<evidence type="ECO:0000256" key="1">
    <source>
        <dbReference type="ARBA" id="ARBA00002324"/>
    </source>
</evidence>
<comment type="caution">
    <text evidence="16">The sequence shown here is derived from an EMBL/GenBank/DDBJ whole genome shotgun (WGS) entry which is preliminary data.</text>
</comment>
<dbReference type="AlphaFoldDB" id="A0A1Y3QVV4"/>
<name>A0A1Y3QVV4_9BACT</name>
<keyword evidence="5 11" id="KW-0808">Transferase</keyword>
<dbReference type="GO" id="GO:0005524">
    <property type="term" value="F:ATP binding"/>
    <property type="evidence" value="ECO:0007669"/>
    <property type="project" value="UniProtKB-KW"/>
</dbReference>
<keyword evidence="6 11" id="KW-0548">Nucleotidyltransferase</keyword>
<dbReference type="InterPro" id="IPR004821">
    <property type="entry name" value="Cyt_trans-like"/>
</dbReference>
<reference evidence="17" key="1">
    <citation type="submission" date="2017-04" db="EMBL/GenBank/DDBJ databases">
        <title>Function of individual gut microbiota members based on whole genome sequencing of pure cultures obtained from chicken caecum.</title>
        <authorList>
            <person name="Medvecky M."/>
            <person name="Cejkova D."/>
            <person name="Polansky O."/>
            <person name="Karasova D."/>
            <person name="Kubasova T."/>
            <person name="Cizek A."/>
            <person name="Rychlik I."/>
        </authorList>
    </citation>
    <scope>NUCLEOTIDE SEQUENCE [LARGE SCALE GENOMIC DNA]</scope>
    <source>
        <strain evidence="17">An90</strain>
    </source>
</reference>
<dbReference type="InterPro" id="IPR011990">
    <property type="entry name" value="TPR-like_helical_dom_sf"/>
</dbReference>
<evidence type="ECO:0000259" key="13">
    <source>
        <dbReference type="Pfam" id="PF01467"/>
    </source>
</evidence>
<keyword evidence="7 11" id="KW-0547">Nucleotide-binding</keyword>
<dbReference type="PANTHER" id="PTHR39321">
    <property type="entry name" value="NICOTINATE-NUCLEOTIDE ADENYLYLTRANSFERASE-RELATED"/>
    <property type="match status" value="1"/>
</dbReference>
<reference evidence="15" key="4">
    <citation type="submission" date="2022-06" db="EMBL/GenBank/DDBJ databases">
        <title>Isolation of gut microbiota from human fecal samples.</title>
        <authorList>
            <person name="Pamer E.G."/>
            <person name="Barat B."/>
            <person name="Waligurski E."/>
            <person name="Medina S."/>
            <person name="Paddock L."/>
            <person name="Mostad J."/>
        </authorList>
    </citation>
    <scope>NUCLEOTIDE SEQUENCE</scope>
    <source>
        <strain evidence="15">DFI.6.22</strain>
    </source>
</reference>
<reference evidence="16" key="2">
    <citation type="journal article" date="2018" name="BMC Genomics">
        <title>Whole genome sequencing and function prediction of 133 gut anaerobes isolated from chicken caecum in pure cultures.</title>
        <authorList>
            <person name="Medvecky M."/>
            <person name="Cejkova D."/>
            <person name="Polansky O."/>
            <person name="Karasova D."/>
            <person name="Kubasova T."/>
            <person name="Cizek A."/>
            <person name="Rychlik I."/>
        </authorList>
    </citation>
    <scope>NUCLEOTIDE SEQUENCE</scope>
    <source>
        <strain evidence="16">An90</strain>
    </source>
</reference>
<dbReference type="PANTHER" id="PTHR39321:SF3">
    <property type="entry name" value="PHOSPHOPANTETHEINE ADENYLYLTRANSFERASE"/>
    <property type="match status" value="1"/>
</dbReference>
<evidence type="ECO:0000313" key="18">
    <source>
        <dbReference type="Proteomes" id="UP000322940"/>
    </source>
</evidence>
<dbReference type="InterPro" id="IPR014729">
    <property type="entry name" value="Rossmann-like_a/b/a_fold"/>
</dbReference>
<evidence type="ECO:0000256" key="3">
    <source>
        <dbReference type="ARBA" id="ARBA00009014"/>
    </source>
</evidence>
<gene>
    <name evidence="11 14" type="primary">nadD</name>
    <name evidence="16" type="ORF">B5G41_04625</name>
    <name evidence="14" type="ORF">F2Y10_12765</name>
    <name evidence="15" type="ORF">NE651_10365</name>
</gene>
<evidence type="ECO:0000256" key="12">
    <source>
        <dbReference type="PROSITE-ProRule" id="PRU00339"/>
    </source>
</evidence>
<evidence type="ECO:0000256" key="4">
    <source>
        <dbReference type="ARBA" id="ARBA00022642"/>
    </source>
</evidence>
<evidence type="ECO:0000313" key="16">
    <source>
        <dbReference type="EMBL" id="OUN03756.1"/>
    </source>
</evidence>
<reference evidence="14 18" key="3">
    <citation type="journal article" date="2019" name="Nat. Med.">
        <title>A library of human gut bacterial isolates paired with longitudinal multiomics data enables mechanistic microbiome research.</title>
        <authorList>
            <person name="Poyet M."/>
            <person name="Groussin M."/>
            <person name="Gibbons S.M."/>
            <person name="Avila-Pacheco J."/>
            <person name="Jiang X."/>
            <person name="Kearney S.M."/>
            <person name="Perrotta A.R."/>
            <person name="Berdy B."/>
            <person name="Zhao S."/>
            <person name="Lieberman T.D."/>
            <person name="Swanson P.K."/>
            <person name="Smith M."/>
            <person name="Roesemann S."/>
            <person name="Alexander J.E."/>
            <person name="Rich S.A."/>
            <person name="Livny J."/>
            <person name="Vlamakis H."/>
            <person name="Clish C."/>
            <person name="Bullock K."/>
            <person name="Deik A."/>
            <person name="Scott J."/>
            <person name="Pierce K.A."/>
            <person name="Xavier R.J."/>
            <person name="Alm E.J."/>
        </authorList>
    </citation>
    <scope>NUCLEOTIDE SEQUENCE [LARGE SCALE GENOMIC DNA]</scope>
    <source>
        <strain evidence="14 18">BIOML-A266</strain>
    </source>
</reference>
<dbReference type="RefSeq" id="WP_018695830.1">
    <property type="nucleotide sequence ID" value="NZ_AP025562.1"/>
</dbReference>
<keyword evidence="8 11" id="KW-0067">ATP-binding</keyword>
<dbReference type="Gene3D" id="1.25.40.10">
    <property type="entry name" value="Tetratricopeptide repeat domain"/>
    <property type="match status" value="1"/>
</dbReference>
<evidence type="ECO:0000256" key="9">
    <source>
        <dbReference type="ARBA" id="ARBA00023027"/>
    </source>
</evidence>
<dbReference type="Gene3D" id="3.40.50.620">
    <property type="entry name" value="HUPs"/>
    <property type="match status" value="1"/>
</dbReference>
<dbReference type="SUPFAM" id="SSF48452">
    <property type="entry name" value="TPR-like"/>
    <property type="match status" value="1"/>
</dbReference>
<protein>
    <recommendedName>
        <fullName evidence="11">Probable nicotinate-nucleotide adenylyltransferase</fullName>
        <ecNumber evidence="11">2.7.7.18</ecNumber>
    </recommendedName>
    <alternativeName>
        <fullName evidence="11">Deamido-NAD(+) diphosphorylase</fullName>
    </alternativeName>
    <alternativeName>
        <fullName evidence="11">Deamido-NAD(+) pyrophosphorylase</fullName>
    </alternativeName>
    <alternativeName>
        <fullName evidence="11">Nicotinate mononucleotide adenylyltransferase</fullName>
        <shortName evidence="11">NaMN adenylyltransferase</shortName>
    </alternativeName>
</protein>
<dbReference type="CDD" id="cd02165">
    <property type="entry name" value="NMNAT"/>
    <property type="match status" value="1"/>
</dbReference>
<proteinExistence type="inferred from homology"/>
<dbReference type="UniPathway" id="UPA00253">
    <property type="reaction ID" value="UER00332"/>
</dbReference>
<dbReference type="SUPFAM" id="SSF52374">
    <property type="entry name" value="Nucleotidylyl transferase"/>
    <property type="match status" value="1"/>
</dbReference>